<dbReference type="EMBL" id="PDCK01000040">
    <property type="protein sequence ID" value="PRQ46657.1"/>
    <property type="molecule type" value="Genomic_DNA"/>
</dbReference>
<evidence type="ECO:0000256" key="4">
    <source>
        <dbReference type="ARBA" id="ARBA00012483"/>
    </source>
</evidence>
<dbReference type="Gene3D" id="3.30.40.10">
    <property type="entry name" value="Zinc/RING finger domain, C3HC4 (zinc finger)"/>
    <property type="match status" value="1"/>
</dbReference>
<dbReference type="InterPro" id="IPR013083">
    <property type="entry name" value="Znf_RING/FYVE/PHD"/>
</dbReference>
<dbReference type="GO" id="GO:0061630">
    <property type="term" value="F:ubiquitin protein ligase activity"/>
    <property type="evidence" value="ECO:0007669"/>
    <property type="project" value="UniProtKB-EC"/>
</dbReference>
<dbReference type="PANTHER" id="PTHR46539:SF1">
    <property type="entry name" value="E3 UBIQUITIN-PROTEIN LIGASE ATL42"/>
    <property type="match status" value="1"/>
</dbReference>
<keyword evidence="5" id="KW-0808">Transferase</keyword>
<keyword evidence="6 17" id="KW-0812">Transmembrane</keyword>
<evidence type="ECO:0000256" key="1">
    <source>
        <dbReference type="ARBA" id="ARBA00000900"/>
    </source>
</evidence>
<evidence type="ECO:0000256" key="8">
    <source>
        <dbReference type="ARBA" id="ARBA00022729"/>
    </source>
</evidence>
<keyword evidence="13 17" id="KW-0472">Membrane</keyword>
<feature type="signal peptide" evidence="18">
    <location>
        <begin position="1"/>
        <end position="36"/>
    </location>
</feature>
<keyword evidence="12 17" id="KW-1133">Transmembrane helix</keyword>
<evidence type="ECO:0000256" key="6">
    <source>
        <dbReference type="ARBA" id="ARBA00022692"/>
    </source>
</evidence>
<evidence type="ECO:0000256" key="11">
    <source>
        <dbReference type="ARBA" id="ARBA00022833"/>
    </source>
</evidence>
<evidence type="ECO:0000256" key="17">
    <source>
        <dbReference type="SAM" id="Phobius"/>
    </source>
</evidence>
<evidence type="ECO:0000313" key="21">
    <source>
        <dbReference type="Proteomes" id="UP000238479"/>
    </source>
</evidence>
<keyword evidence="10" id="KW-0833">Ubl conjugation pathway</keyword>
<keyword evidence="7" id="KW-0479">Metal-binding</keyword>
<protein>
    <recommendedName>
        <fullName evidence="4">RING-type E3 ubiquitin transferase</fullName>
        <ecNumber evidence="4">2.3.2.27</ecNumber>
    </recommendedName>
</protein>
<name>A0A2P6RJR4_ROSCH</name>
<sequence length="436" mass="49999">MIRILGQFQDYFFPMFRSSLIVLLLFISVPFMDAEAQSVGGYDSETDQSNFQPSVAVVIGILALMFALTFVLLVYAKFCHRRVSVHGNHHLEGGRIGTSSRFSGIDKTVIEALPFFRFSNLKGSKEGLECAVCLSKFEDIEVLRLLPKCKHAFHIDCIDHWLEKHSSCPLCRHKVSSEDLTFIAYSNSMRVLWDSQSERREDSNIELFVQREEDHRGSSRFSVGSSFRKMEKGVDKGEELLIQEEAGILKEDDDDDKVLHRHKHKIVVSDFVFQNRWSNLSSSDLIFLNSEMLNTMSSSRFSTSARLNNEQFSPKEATGNDEIMKIREEMEMKRLFENKVSSTMNKNSTTLAASTLPTHASSSMNQGEKRSMSEITALSRFGNWGIKNRTKEPSLLGNNVKEERMRRLWLPIARRTVQWFANREKRSEQPQHSSNV</sequence>
<evidence type="ECO:0000256" key="16">
    <source>
        <dbReference type="SAM" id="MobiDB-lite"/>
    </source>
</evidence>
<feature type="transmembrane region" description="Helical" evidence="17">
    <location>
        <begin position="55"/>
        <end position="76"/>
    </location>
</feature>
<comment type="pathway">
    <text evidence="3">Protein modification; protein ubiquitination.</text>
</comment>
<dbReference type="OrthoDB" id="8062037at2759"/>
<comment type="similarity">
    <text evidence="14">Belongs to the RING-type zinc finger family. ATL subfamily.</text>
</comment>
<accession>A0A2P6RJR4</accession>
<keyword evidence="11" id="KW-0862">Zinc</keyword>
<feature type="domain" description="RING-type" evidence="19">
    <location>
        <begin position="130"/>
        <end position="172"/>
    </location>
</feature>
<dbReference type="AlphaFoldDB" id="A0A2P6RJR4"/>
<reference evidence="20 21" key="1">
    <citation type="journal article" date="2018" name="Nat. Genet.">
        <title>The Rosa genome provides new insights in the design of modern roses.</title>
        <authorList>
            <person name="Bendahmane M."/>
        </authorList>
    </citation>
    <scope>NUCLEOTIDE SEQUENCE [LARGE SCALE GENOMIC DNA]</scope>
    <source>
        <strain evidence="21">cv. Old Blush</strain>
    </source>
</reference>
<evidence type="ECO:0000256" key="9">
    <source>
        <dbReference type="ARBA" id="ARBA00022771"/>
    </source>
</evidence>
<feature type="chain" id="PRO_5015179822" description="RING-type E3 ubiquitin transferase" evidence="18">
    <location>
        <begin position="37"/>
        <end position="436"/>
    </location>
</feature>
<evidence type="ECO:0000256" key="3">
    <source>
        <dbReference type="ARBA" id="ARBA00004906"/>
    </source>
</evidence>
<dbReference type="Proteomes" id="UP000238479">
    <property type="component" value="Chromosome 2"/>
</dbReference>
<proteinExistence type="inferred from homology"/>
<evidence type="ECO:0000256" key="15">
    <source>
        <dbReference type="PROSITE-ProRule" id="PRU00175"/>
    </source>
</evidence>
<dbReference type="GO" id="GO:0008270">
    <property type="term" value="F:zinc ion binding"/>
    <property type="evidence" value="ECO:0007669"/>
    <property type="project" value="UniProtKB-KW"/>
</dbReference>
<dbReference type="Gramene" id="PRQ46657">
    <property type="protein sequence ID" value="PRQ46657"/>
    <property type="gene ID" value="RchiOBHm_Chr2g0091391"/>
</dbReference>
<dbReference type="GO" id="GO:0016020">
    <property type="term" value="C:membrane"/>
    <property type="evidence" value="ECO:0007669"/>
    <property type="project" value="UniProtKB-SubCell"/>
</dbReference>
<comment type="subcellular location">
    <subcellularLocation>
        <location evidence="2">Membrane</location>
        <topology evidence="2">Single-pass membrane protein</topology>
    </subcellularLocation>
</comment>
<dbReference type="PROSITE" id="PS50089">
    <property type="entry name" value="ZF_RING_2"/>
    <property type="match status" value="1"/>
</dbReference>
<evidence type="ECO:0000256" key="10">
    <source>
        <dbReference type="ARBA" id="ARBA00022786"/>
    </source>
</evidence>
<dbReference type="FunFam" id="3.30.40.10:FF:000285">
    <property type="entry name" value="RING-H2 finger protein ATL43"/>
    <property type="match status" value="1"/>
</dbReference>
<gene>
    <name evidence="20" type="ORF">RchiOBHm_Chr2g0091391</name>
</gene>
<evidence type="ECO:0000259" key="19">
    <source>
        <dbReference type="PROSITE" id="PS50089"/>
    </source>
</evidence>
<evidence type="ECO:0000256" key="13">
    <source>
        <dbReference type="ARBA" id="ARBA00023136"/>
    </source>
</evidence>
<feature type="compositionally biased region" description="Polar residues" evidence="16">
    <location>
        <begin position="350"/>
        <end position="366"/>
    </location>
</feature>
<evidence type="ECO:0000256" key="12">
    <source>
        <dbReference type="ARBA" id="ARBA00022989"/>
    </source>
</evidence>
<comment type="catalytic activity">
    <reaction evidence="1">
        <text>S-ubiquitinyl-[E2 ubiquitin-conjugating enzyme]-L-cysteine + [acceptor protein]-L-lysine = [E2 ubiquitin-conjugating enzyme]-L-cysteine + N(6)-ubiquitinyl-[acceptor protein]-L-lysine.</text>
        <dbReference type="EC" id="2.3.2.27"/>
    </reaction>
</comment>
<dbReference type="InterPro" id="IPR001841">
    <property type="entry name" value="Znf_RING"/>
</dbReference>
<dbReference type="EC" id="2.3.2.27" evidence="4"/>
<evidence type="ECO:0000256" key="18">
    <source>
        <dbReference type="SAM" id="SignalP"/>
    </source>
</evidence>
<dbReference type="OMA" id="WFPIAKR"/>
<dbReference type="SUPFAM" id="SSF57850">
    <property type="entry name" value="RING/U-box"/>
    <property type="match status" value="1"/>
</dbReference>
<evidence type="ECO:0000256" key="14">
    <source>
        <dbReference type="ARBA" id="ARBA00024209"/>
    </source>
</evidence>
<dbReference type="PANTHER" id="PTHR46539">
    <property type="entry name" value="E3 UBIQUITIN-PROTEIN LIGASE ATL42"/>
    <property type="match status" value="1"/>
</dbReference>
<keyword evidence="21" id="KW-1185">Reference proteome</keyword>
<evidence type="ECO:0000313" key="20">
    <source>
        <dbReference type="EMBL" id="PRQ46657.1"/>
    </source>
</evidence>
<keyword evidence="9 15" id="KW-0863">Zinc-finger</keyword>
<evidence type="ECO:0000256" key="5">
    <source>
        <dbReference type="ARBA" id="ARBA00022679"/>
    </source>
</evidence>
<evidence type="ECO:0000256" key="2">
    <source>
        <dbReference type="ARBA" id="ARBA00004167"/>
    </source>
</evidence>
<dbReference type="CDD" id="cd16461">
    <property type="entry name" value="RING-H2_EL5-like"/>
    <property type="match status" value="1"/>
</dbReference>
<comment type="caution">
    <text evidence="20">The sequence shown here is derived from an EMBL/GenBank/DDBJ whole genome shotgun (WGS) entry which is preliminary data.</text>
</comment>
<keyword evidence="8 18" id="KW-0732">Signal</keyword>
<dbReference type="STRING" id="74649.A0A2P6RJR4"/>
<organism evidence="20 21">
    <name type="scientific">Rosa chinensis</name>
    <name type="common">China rose</name>
    <dbReference type="NCBI Taxonomy" id="74649"/>
    <lineage>
        <taxon>Eukaryota</taxon>
        <taxon>Viridiplantae</taxon>
        <taxon>Streptophyta</taxon>
        <taxon>Embryophyta</taxon>
        <taxon>Tracheophyta</taxon>
        <taxon>Spermatophyta</taxon>
        <taxon>Magnoliopsida</taxon>
        <taxon>eudicotyledons</taxon>
        <taxon>Gunneridae</taxon>
        <taxon>Pentapetalae</taxon>
        <taxon>rosids</taxon>
        <taxon>fabids</taxon>
        <taxon>Rosales</taxon>
        <taxon>Rosaceae</taxon>
        <taxon>Rosoideae</taxon>
        <taxon>Rosoideae incertae sedis</taxon>
        <taxon>Rosa</taxon>
    </lineage>
</organism>
<dbReference type="Pfam" id="PF13639">
    <property type="entry name" value="zf-RING_2"/>
    <property type="match status" value="1"/>
</dbReference>
<feature type="region of interest" description="Disordered" evidence="16">
    <location>
        <begin position="350"/>
        <end position="371"/>
    </location>
</feature>
<dbReference type="SMART" id="SM00184">
    <property type="entry name" value="RING"/>
    <property type="match status" value="1"/>
</dbReference>
<evidence type="ECO:0000256" key="7">
    <source>
        <dbReference type="ARBA" id="ARBA00022723"/>
    </source>
</evidence>